<dbReference type="EMBL" id="JACIDA010000002">
    <property type="protein sequence ID" value="MBB3872922.1"/>
    <property type="molecule type" value="Genomic_DNA"/>
</dbReference>
<sequence>MVNQVDRLAVETQGVACLQRWAYRLKDDKREASFQMAGDAIHFSSHRAKRQRSLRFC</sequence>
<evidence type="ECO:0000313" key="1">
    <source>
        <dbReference type="EMBL" id="MBB3872922.1"/>
    </source>
</evidence>
<organism evidence="1 2">
    <name type="scientific">Brevundimonas mediterranea</name>
    <dbReference type="NCBI Taxonomy" id="74329"/>
    <lineage>
        <taxon>Bacteria</taxon>
        <taxon>Pseudomonadati</taxon>
        <taxon>Pseudomonadota</taxon>
        <taxon>Alphaproteobacteria</taxon>
        <taxon>Caulobacterales</taxon>
        <taxon>Caulobacteraceae</taxon>
        <taxon>Brevundimonas</taxon>
    </lineage>
</organism>
<name>A0A7W6F0Y1_9CAUL</name>
<accession>A0A7W6F0Y1</accession>
<dbReference type="Proteomes" id="UP000532936">
    <property type="component" value="Unassembled WGS sequence"/>
</dbReference>
<reference evidence="1 2" key="1">
    <citation type="submission" date="2020-08" db="EMBL/GenBank/DDBJ databases">
        <title>Genomic Encyclopedia of Type Strains, Phase IV (KMG-IV): sequencing the most valuable type-strain genomes for metagenomic binning, comparative biology and taxonomic classification.</title>
        <authorList>
            <person name="Goeker M."/>
        </authorList>
    </citation>
    <scope>NUCLEOTIDE SEQUENCE [LARGE SCALE GENOMIC DNA]</scope>
    <source>
        <strain evidence="1 2">DSM 14878</strain>
    </source>
</reference>
<proteinExistence type="predicted"/>
<dbReference type="AlphaFoldDB" id="A0A7W6F0Y1"/>
<protein>
    <submittedName>
        <fullName evidence="1">Uncharacterized protein</fullName>
    </submittedName>
</protein>
<gene>
    <name evidence="1" type="ORF">GGR11_002475</name>
</gene>
<evidence type="ECO:0000313" key="2">
    <source>
        <dbReference type="Proteomes" id="UP000532936"/>
    </source>
</evidence>
<comment type="caution">
    <text evidence="1">The sequence shown here is derived from an EMBL/GenBank/DDBJ whole genome shotgun (WGS) entry which is preliminary data.</text>
</comment>